<dbReference type="InterPro" id="IPR000859">
    <property type="entry name" value="CUB_dom"/>
</dbReference>
<organism evidence="9 10">
    <name type="scientific">Stylophora pistillata</name>
    <name type="common">Smooth cauliflower coral</name>
    <dbReference type="NCBI Taxonomy" id="50429"/>
    <lineage>
        <taxon>Eukaryota</taxon>
        <taxon>Metazoa</taxon>
        <taxon>Cnidaria</taxon>
        <taxon>Anthozoa</taxon>
        <taxon>Hexacorallia</taxon>
        <taxon>Scleractinia</taxon>
        <taxon>Astrocoeniina</taxon>
        <taxon>Pocilloporidae</taxon>
        <taxon>Stylophora</taxon>
    </lineage>
</organism>
<keyword evidence="2" id="KW-0732">Signal</keyword>
<evidence type="ECO:0000256" key="5">
    <source>
        <dbReference type="ARBA" id="ARBA00023180"/>
    </source>
</evidence>
<dbReference type="PANTHER" id="PTHR45842">
    <property type="entry name" value="SYNAPTIC ADHESION-LIKE MOLECULE SALM"/>
    <property type="match status" value="1"/>
</dbReference>
<dbReference type="CDD" id="cd00041">
    <property type="entry name" value="CUB"/>
    <property type="match status" value="1"/>
</dbReference>
<feature type="non-terminal residue" evidence="9">
    <location>
        <position position="295"/>
    </location>
</feature>
<dbReference type="SMART" id="SM00369">
    <property type="entry name" value="LRR_TYP"/>
    <property type="match status" value="2"/>
</dbReference>
<sequence>MFFIIVAIITEVYSWEYIEDFGTTKLLQVEKGQYVEIGFRIYILSSLSGAPCADEEYLEIRDGYNQSANLLGVFCGRYTSYFTLRSSGHNMWLRFSPHHRYKLGNASFEGKALNAKVATNLVKVEKTQFVLLNHSSSLWCPARGGPAPRIVWRRNGAVVQNSTSVRLQINVTEEERNTKYSCEVDDHGQLKRENISLAVETECPQPCQCKVLKGKMKGLVSANCEGKQLKSIPKKIPRATGKLDLSNNKLLNLSVGAFSDNTKLEHLDLSNNQLQYLPPGAFADIEVSPWEDLTL</sequence>
<dbReference type="InterPro" id="IPR003591">
    <property type="entry name" value="Leu-rich_rpt_typical-subtyp"/>
</dbReference>
<keyword evidence="3" id="KW-0677">Repeat</keyword>
<dbReference type="Pfam" id="PF00431">
    <property type="entry name" value="CUB"/>
    <property type="match status" value="1"/>
</dbReference>
<comment type="caution">
    <text evidence="9">The sequence shown here is derived from an EMBL/GenBank/DDBJ whole genome shotgun (WGS) entry which is preliminary data.</text>
</comment>
<dbReference type="PROSITE" id="PS51450">
    <property type="entry name" value="LRR"/>
    <property type="match status" value="1"/>
</dbReference>
<reference evidence="10" key="1">
    <citation type="journal article" date="2017" name="bioRxiv">
        <title>Comparative analysis of the genomes of Stylophora pistillata and Acropora digitifera provides evidence for extensive differences between species of corals.</title>
        <authorList>
            <person name="Voolstra C.R."/>
            <person name="Li Y."/>
            <person name="Liew Y.J."/>
            <person name="Baumgarten S."/>
            <person name="Zoccola D."/>
            <person name="Flot J.-F."/>
            <person name="Tambutte S."/>
            <person name="Allemand D."/>
            <person name="Aranda M."/>
        </authorList>
    </citation>
    <scope>NUCLEOTIDE SEQUENCE [LARGE SCALE GENOMIC DNA]</scope>
</reference>
<evidence type="ECO:0000256" key="1">
    <source>
        <dbReference type="ARBA" id="ARBA00022614"/>
    </source>
</evidence>
<feature type="domain" description="CUB" evidence="7">
    <location>
        <begin position="1"/>
        <end position="115"/>
    </location>
</feature>
<keyword evidence="4" id="KW-1015">Disulfide bond</keyword>
<dbReference type="Gene3D" id="2.60.120.290">
    <property type="entry name" value="Spermadhesin, CUB domain"/>
    <property type="match status" value="1"/>
</dbReference>
<accession>A0A2B4R604</accession>
<evidence type="ECO:0000256" key="2">
    <source>
        <dbReference type="ARBA" id="ARBA00022729"/>
    </source>
</evidence>
<dbReference type="PROSITE" id="PS01180">
    <property type="entry name" value="CUB"/>
    <property type="match status" value="1"/>
</dbReference>
<dbReference type="EMBL" id="LSMT01001979">
    <property type="protein sequence ID" value="PFX11715.1"/>
    <property type="molecule type" value="Genomic_DNA"/>
</dbReference>
<evidence type="ECO:0000259" key="7">
    <source>
        <dbReference type="PROSITE" id="PS01180"/>
    </source>
</evidence>
<dbReference type="SUPFAM" id="SSF52058">
    <property type="entry name" value="L domain-like"/>
    <property type="match status" value="1"/>
</dbReference>
<name>A0A2B4R604_STYPI</name>
<dbReference type="InterPro" id="IPR035914">
    <property type="entry name" value="Sperma_CUB_dom_sf"/>
</dbReference>
<dbReference type="Proteomes" id="UP000225706">
    <property type="component" value="Unassembled WGS sequence"/>
</dbReference>
<proteinExistence type="predicted"/>
<dbReference type="InterPro" id="IPR036179">
    <property type="entry name" value="Ig-like_dom_sf"/>
</dbReference>
<keyword evidence="5" id="KW-0325">Glycoprotein</keyword>
<dbReference type="InterPro" id="IPR050467">
    <property type="entry name" value="LRFN"/>
</dbReference>
<dbReference type="AlphaFoldDB" id="A0A2B4R604"/>
<evidence type="ECO:0000256" key="3">
    <source>
        <dbReference type="ARBA" id="ARBA00022737"/>
    </source>
</evidence>
<dbReference type="InterPro" id="IPR001611">
    <property type="entry name" value="Leu-rich_rpt"/>
</dbReference>
<feature type="domain" description="Ig-like" evidence="8">
    <location>
        <begin position="119"/>
        <end position="196"/>
    </location>
</feature>
<keyword evidence="1" id="KW-0433">Leucine-rich repeat</keyword>
<keyword evidence="10" id="KW-1185">Reference proteome</keyword>
<dbReference type="PROSITE" id="PS50835">
    <property type="entry name" value="IG_LIKE"/>
    <property type="match status" value="1"/>
</dbReference>
<dbReference type="SUPFAM" id="SSF49854">
    <property type="entry name" value="Spermadhesin, CUB domain"/>
    <property type="match status" value="1"/>
</dbReference>
<dbReference type="Gene3D" id="2.60.40.10">
    <property type="entry name" value="Immunoglobulins"/>
    <property type="match status" value="1"/>
</dbReference>
<evidence type="ECO:0000313" key="9">
    <source>
        <dbReference type="EMBL" id="PFX11715.1"/>
    </source>
</evidence>
<dbReference type="CDD" id="cd00096">
    <property type="entry name" value="Ig"/>
    <property type="match status" value="1"/>
</dbReference>
<dbReference type="Pfam" id="PF13855">
    <property type="entry name" value="LRR_8"/>
    <property type="match status" value="1"/>
</dbReference>
<dbReference type="PANTHER" id="PTHR45842:SF12">
    <property type="entry name" value="KEKKON 5, ISOFORM A"/>
    <property type="match status" value="1"/>
</dbReference>
<evidence type="ECO:0000256" key="4">
    <source>
        <dbReference type="ARBA" id="ARBA00023157"/>
    </source>
</evidence>
<evidence type="ECO:0000259" key="8">
    <source>
        <dbReference type="PROSITE" id="PS50835"/>
    </source>
</evidence>
<gene>
    <name evidence="9" type="primary">Lrrc3</name>
    <name evidence="9" type="ORF">AWC38_SpisGene24455</name>
</gene>
<comment type="caution">
    <text evidence="6">Lacks conserved residue(s) required for the propagation of feature annotation.</text>
</comment>
<dbReference type="Pfam" id="PF13895">
    <property type="entry name" value="Ig_2"/>
    <property type="match status" value="1"/>
</dbReference>
<dbReference type="InterPro" id="IPR032675">
    <property type="entry name" value="LRR_dom_sf"/>
</dbReference>
<evidence type="ECO:0000256" key="6">
    <source>
        <dbReference type="PROSITE-ProRule" id="PRU00059"/>
    </source>
</evidence>
<protein>
    <submittedName>
        <fullName evidence="9">Leucine-rich repeat-containing protein 3</fullName>
    </submittedName>
</protein>
<evidence type="ECO:0000313" key="10">
    <source>
        <dbReference type="Proteomes" id="UP000225706"/>
    </source>
</evidence>
<dbReference type="STRING" id="50429.A0A2B4R604"/>
<dbReference type="InterPro" id="IPR007110">
    <property type="entry name" value="Ig-like_dom"/>
</dbReference>
<dbReference type="SUPFAM" id="SSF48726">
    <property type="entry name" value="Immunoglobulin"/>
    <property type="match status" value="1"/>
</dbReference>
<dbReference type="InterPro" id="IPR013783">
    <property type="entry name" value="Ig-like_fold"/>
</dbReference>
<dbReference type="OrthoDB" id="676979at2759"/>
<dbReference type="Gene3D" id="3.80.10.10">
    <property type="entry name" value="Ribonuclease Inhibitor"/>
    <property type="match status" value="1"/>
</dbReference>